<dbReference type="InterPro" id="IPR009574">
    <property type="entry name" value="DUF1189"/>
</dbReference>
<dbReference type="Pfam" id="PF06691">
    <property type="entry name" value="DUF1189"/>
    <property type="match status" value="1"/>
</dbReference>
<organism evidence="2 3">
    <name type="scientific">Lysinibacillus antri</name>
    <dbReference type="NCBI Taxonomy" id="2498145"/>
    <lineage>
        <taxon>Bacteria</taxon>
        <taxon>Bacillati</taxon>
        <taxon>Bacillota</taxon>
        <taxon>Bacilli</taxon>
        <taxon>Bacillales</taxon>
        <taxon>Bacillaceae</taxon>
        <taxon>Lysinibacillus</taxon>
    </lineage>
</organism>
<feature type="transmembrane region" description="Helical" evidence="1">
    <location>
        <begin position="31"/>
        <end position="51"/>
    </location>
</feature>
<feature type="transmembrane region" description="Helical" evidence="1">
    <location>
        <begin position="115"/>
        <end position="136"/>
    </location>
</feature>
<dbReference type="AlphaFoldDB" id="A0A3S0RYC4"/>
<sequence>MKHSQLFIDSLFHPKKLAGYRLLSIGKTIQYVFLLIAIITLYSFIQFLTGVSTTSLNIEGLSEYIQDIQWILYPFALLLLTVTTTFLLFIRISIYALVGIFLLKILSRRGEYRHMWRTAALTITWSTLLTIVFSLIHLPGTLSTLIGIVITVSLLFIATTKYPKIQKK</sequence>
<reference evidence="2 3" key="1">
    <citation type="submission" date="2018-12" db="EMBL/GenBank/DDBJ databases">
        <title>Lysinibacillus antri sp. nov., isolated from a cave soil.</title>
        <authorList>
            <person name="Narsing Rao M.P."/>
            <person name="Zhang H."/>
            <person name="Dong Z.-Y."/>
            <person name="Niu X.-K."/>
            <person name="Zhang K."/>
            <person name="Fang B.-Z."/>
            <person name="Kang Y.-Q."/>
            <person name="Xiao M."/>
            <person name="Li W.-J."/>
        </authorList>
    </citation>
    <scope>NUCLEOTIDE SEQUENCE [LARGE SCALE GENOMIC DNA]</scope>
    <source>
        <strain evidence="2 3">SYSU K30002</strain>
    </source>
</reference>
<keyword evidence="1" id="KW-0472">Membrane</keyword>
<keyword evidence="1" id="KW-1133">Transmembrane helix</keyword>
<dbReference type="EMBL" id="RYYR01000001">
    <property type="protein sequence ID" value="RUL57157.1"/>
    <property type="molecule type" value="Genomic_DNA"/>
</dbReference>
<keyword evidence="1" id="KW-0812">Transmembrane</keyword>
<protein>
    <submittedName>
        <fullName evidence="2">DUF1189 domain-containing protein</fullName>
    </submittedName>
</protein>
<proteinExistence type="predicted"/>
<comment type="caution">
    <text evidence="2">The sequence shown here is derived from an EMBL/GenBank/DDBJ whole genome shotgun (WGS) entry which is preliminary data.</text>
</comment>
<dbReference type="Proteomes" id="UP000287910">
    <property type="component" value="Unassembled WGS sequence"/>
</dbReference>
<feature type="transmembrane region" description="Helical" evidence="1">
    <location>
        <begin position="71"/>
        <end position="103"/>
    </location>
</feature>
<name>A0A3S0RYC4_9BACI</name>
<gene>
    <name evidence="2" type="ORF">EK386_00850</name>
</gene>
<accession>A0A3S0RYC4</accession>
<evidence type="ECO:0000256" key="1">
    <source>
        <dbReference type="SAM" id="Phobius"/>
    </source>
</evidence>
<evidence type="ECO:0000313" key="2">
    <source>
        <dbReference type="EMBL" id="RUL57157.1"/>
    </source>
</evidence>
<evidence type="ECO:0000313" key="3">
    <source>
        <dbReference type="Proteomes" id="UP000287910"/>
    </source>
</evidence>
<keyword evidence="3" id="KW-1185">Reference proteome</keyword>
<feature type="transmembrane region" description="Helical" evidence="1">
    <location>
        <begin position="142"/>
        <end position="160"/>
    </location>
</feature>